<proteinExistence type="predicted"/>
<dbReference type="GO" id="GO:0003700">
    <property type="term" value="F:DNA-binding transcription factor activity"/>
    <property type="evidence" value="ECO:0007669"/>
    <property type="project" value="InterPro"/>
</dbReference>
<protein>
    <submittedName>
        <fullName evidence="5">Unannotated protein</fullName>
    </submittedName>
</protein>
<dbReference type="EMBL" id="CAFBMO010000001">
    <property type="protein sequence ID" value="CAB4892948.1"/>
    <property type="molecule type" value="Genomic_DNA"/>
</dbReference>
<evidence type="ECO:0000313" key="3">
    <source>
        <dbReference type="EMBL" id="CAB4615464.1"/>
    </source>
</evidence>
<dbReference type="InterPro" id="IPR047057">
    <property type="entry name" value="MerR_fam"/>
</dbReference>
<dbReference type="SUPFAM" id="SSF46955">
    <property type="entry name" value="Putative DNA-binding domain"/>
    <property type="match status" value="1"/>
</dbReference>
<dbReference type="AlphaFoldDB" id="A0A6J7FGL7"/>
<dbReference type="PANTHER" id="PTHR30204:SF58">
    <property type="entry name" value="HTH-TYPE TRANSCRIPTIONAL REGULATOR YFMP"/>
    <property type="match status" value="1"/>
</dbReference>
<gene>
    <name evidence="3" type="ORF">UFOPK1908_00343</name>
    <name evidence="4" type="ORF">UFOPK2282_00280</name>
    <name evidence="5" type="ORF">UFOPK3576_00013</name>
</gene>
<dbReference type="EMBL" id="CAEZWR010000020">
    <property type="protein sequence ID" value="CAB4656913.1"/>
    <property type="molecule type" value="Genomic_DNA"/>
</dbReference>
<dbReference type="PANTHER" id="PTHR30204">
    <property type="entry name" value="REDOX-CYCLING DRUG-SENSING TRANSCRIPTIONAL ACTIVATOR SOXR"/>
    <property type="match status" value="1"/>
</dbReference>
<evidence type="ECO:0000313" key="4">
    <source>
        <dbReference type="EMBL" id="CAB4656913.1"/>
    </source>
</evidence>
<dbReference type="SMART" id="SM00422">
    <property type="entry name" value="HTH_MERR"/>
    <property type="match status" value="1"/>
</dbReference>
<feature type="domain" description="HTH merR-type" evidence="2">
    <location>
        <begin position="12"/>
        <end position="80"/>
    </location>
</feature>
<reference evidence="5" key="1">
    <citation type="submission" date="2020-05" db="EMBL/GenBank/DDBJ databases">
        <authorList>
            <person name="Chiriac C."/>
            <person name="Salcher M."/>
            <person name="Ghai R."/>
            <person name="Kavagutti S V."/>
        </authorList>
    </citation>
    <scope>NUCLEOTIDE SEQUENCE</scope>
</reference>
<dbReference type="InterPro" id="IPR000551">
    <property type="entry name" value="MerR-type_HTH_dom"/>
</dbReference>
<name>A0A6J7FGL7_9ZZZZ</name>
<dbReference type="PROSITE" id="PS00552">
    <property type="entry name" value="HTH_MERR_1"/>
    <property type="match status" value="1"/>
</dbReference>
<accession>A0A6J7FGL7</accession>
<dbReference type="Gene3D" id="1.10.1660.10">
    <property type="match status" value="1"/>
</dbReference>
<dbReference type="PROSITE" id="PS50937">
    <property type="entry name" value="HTH_MERR_2"/>
    <property type="match status" value="1"/>
</dbReference>
<organism evidence="5">
    <name type="scientific">freshwater metagenome</name>
    <dbReference type="NCBI Taxonomy" id="449393"/>
    <lineage>
        <taxon>unclassified sequences</taxon>
        <taxon>metagenomes</taxon>
        <taxon>ecological metagenomes</taxon>
    </lineage>
</organism>
<evidence type="ECO:0000256" key="1">
    <source>
        <dbReference type="ARBA" id="ARBA00023125"/>
    </source>
</evidence>
<dbReference type="GO" id="GO:0003677">
    <property type="term" value="F:DNA binding"/>
    <property type="evidence" value="ECO:0007669"/>
    <property type="project" value="UniProtKB-KW"/>
</dbReference>
<evidence type="ECO:0000259" key="2">
    <source>
        <dbReference type="PROSITE" id="PS50937"/>
    </source>
</evidence>
<dbReference type="NCBIfam" id="NF047375">
    <property type="entry name" value="HeatShock_HspR"/>
    <property type="match status" value="1"/>
</dbReference>
<dbReference type="EMBL" id="CAEZVB010000008">
    <property type="protein sequence ID" value="CAB4615464.1"/>
    <property type="molecule type" value="Genomic_DNA"/>
</dbReference>
<dbReference type="InterPro" id="IPR009061">
    <property type="entry name" value="DNA-bd_dom_put_sf"/>
</dbReference>
<keyword evidence="1" id="KW-0238">DNA-binding</keyword>
<sequence>MDRFQVADDHPVFAISVAAQLAGLHPQTLRQYDRLGLVSPTRVGGRNRLYSARDIAHLREIADLSSEGLSLEGIRRILVLQEEVEVLRTQLREFHKEKSSTALVVWRPNRRSQR</sequence>
<evidence type="ECO:0000313" key="5">
    <source>
        <dbReference type="EMBL" id="CAB4892948.1"/>
    </source>
</evidence>
<dbReference type="Pfam" id="PF13411">
    <property type="entry name" value="MerR_1"/>
    <property type="match status" value="1"/>
</dbReference>